<protein>
    <recommendedName>
        <fullName evidence="3">Factor VIII intron 22 protein</fullName>
    </recommendedName>
</protein>
<evidence type="ECO:0000313" key="2">
    <source>
        <dbReference type="Proteomes" id="UP001347796"/>
    </source>
</evidence>
<sequence length="316" mass="35188">MEKDNDVLNRYRTVSNKLKKRFLKKPNLAEGIEQFGNLAKGLKQQECPQYAGFCCLAQARCEHTLVNPSGEALALTNAARSFLEAETKNRQLKCVSFEEHLIASINCYGHAIRVHIENKQISLAASLSLELGHALKNLDKPDEAVGHFQRAAELMSQSPLDCLEALDLVSVCKIETKDYEGALAVLTEMTYLAQERGGSSTTGKPLGPYVDVLVKCEVARVLLLMLLQPTPQRIRPEHAQTLDKYAWVTTEDNSSAQYLNEDLFLLLQSVVMACQSRDIESLQALQTEIWPMLTAEQNQILHLVIQELSHPSGEGV</sequence>
<evidence type="ECO:0000313" key="1">
    <source>
        <dbReference type="EMBL" id="KAK6170110.1"/>
    </source>
</evidence>
<dbReference type="EMBL" id="JAZGQO010000014">
    <property type="protein sequence ID" value="KAK6170110.1"/>
    <property type="molecule type" value="Genomic_DNA"/>
</dbReference>
<name>A0AAN8J5T1_PATCE</name>
<dbReference type="SUPFAM" id="SSF48452">
    <property type="entry name" value="TPR-like"/>
    <property type="match status" value="1"/>
</dbReference>
<dbReference type="GO" id="GO:0005769">
    <property type="term" value="C:early endosome"/>
    <property type="evidence" value="ECO:0007669"/>
    <property type="project" value="TreeGrafter"/>
</dbReference>
<proteinExistence type="predicted"/>
<dbReference type="PANTHER" id="PTHR16797">
    <property type="entry name" value="FACTOR VIII-ASSOCIATED GENE 1"/>
    <property type="match status" value="1"/>
</dbReference>
<dbReference type="Pfam" id="PF14938">
    <property type="entry name" value="SNAP"/>
    <property type="match status" value="1"/>
</dbReference>
<dbReference type="InterPro" id="IPR011990">
    <property type="entry name" value="TPR-like_helical_dom_sf"/>
</dbReference>
<dbReference type="GO" id="GO:0099518">
    <property type="term" value="P:vesicle cytoskeletal trafficking"/>
    <property type="evidence" value="ECO:0007669"/>
    <property type="project" value="TreeGrafter"/>
</dbReference>
<comment type="caution">
    <text evidence="1">The sequence shown here is derived from an EMBL/GenBank/DDBJ whole genome shotgun (WGS) entry which is preliminary data.</text>
</comment>
<dbReference type="AlphaFoldDB" id="A0AAN8J5T1"/>
<dbReference type="Proteomes" id="UP001347796">
    <property type="component" value="Unassembled WGS sequence"/>
</dbReference>
<dbReference type="Gene3D" id="1.25.40.10">
    <property type="entry name" value="Tetratricopeptide repeat domain"/>
    <property type="match status" value="1"/>
</dbReference>
<organism evidence="1 2">
    <name type="scientific">Patella caerulea</name>
    <name type="common">Rayed Mediterranean limpet</name>
    <dbReference type="NCBI Taxonomy" id="87958"/>
    <lineage>
        <taxon>Eukaryota</taxon>
        <taxon>Metazoa</taxon>
        <taxon>Spiralia</taxon>
        <taxon>Lophotrochozoa</taxon>
        <taxon>Mollusca</taxon>
        <taxon>Gastropoda</taxon>
        <taxon>Patellogastropoda</taxon>
        <taxon>Patelloidea</taxon>
        <taxon>Patellidae</taxon>
        <taxon>Patella</taxon>
    </lineage>
</organism>
<dbReference type="PANTHER" id="PTHR16797:SF4">
    <property type="entry name" value="40-KDA HUNTINGTIN-ASSOCIATED PROTEIN"/>
    <property type="match status" value="1"/>
</dbReference>
<gene>
    <name evidence="1" type="ORF">SNE40_018585</name>
</gene>
<dbReference type="InterPro" id="IPR039494">
    <property type="entry name" value="F8A"/>
</dbReference>
<evidence type="ECO:0008006" key="3">
    <source>
        <dbReference type="Google" id="ProtNLM"/>
    </source>
</evidence>
<accession>A0AAN8J5T1</accession>
<keyword evidence="2" id="KW-1185">Reference proteome</keyword>
<reference evidence="1 2" key="1">
    <citation type="submission" date="2024-01" db="EMBL/GenBank/DDBJ databases">
        <title>The genome of the rayed Mediterranean limpet Patella caerulea (Linnaeus, 1758).</title>
        <authorList>
            <person name="Anh-Thu Weber A."/>
            <person name="Halstead-Nussloch G."/>
        </authorList>
    </citation>
    <scope>NUCLEOTIDE SEQUENCE [LARGE SCALE GENOMIC DNA]</scope>
    <source>
        <strain evidence="1">AATW-2023a</strain>
        <tissue evidence="1">Whole specimen</tissue>
    </source>
</reference>